<evidence type="ECO:0000256" key="1">
    <source>
        <dbReference type="SAM" id="Coils"/>
    </source>
</evidence>
<protein>
    <submittedName>
        <fullName evidence="3">Uncharacterized protein</fullName>
    </submittedName>
</protein>
<dbReference type="STRING" id="75913.A0A0K0FGU1"/>
<dbReference type="WBParaSite" id="SVE_0809700.1">
    <property type="protein sequence ID" value="SVE_0809700.1"/>
    <property type="gene ID" value="SVE_0809700"/>
</dbReference>
<dbReference type="Proteomes" id="UP000035680">
    <property type="component" value="Unassembled WGS sequence"/>
</dbReference>
<sequence length="378" mass="44852">MMSGIIFHNSKALNEVICQLNERINNLSEDKEYLENASNYYRLEYKEILVYLKDVIQKQTLEIERLEEVVKNEKKTYEMNLREVQINGQKMLEKVIAGNEKIKLENLLMKTQHNAYKHMKLEMEGLYERIEEMKKVLDEKNEKISKKELKEREVAIITSDKVKKEMEIEYAEKIAKIKEELQVQNMAELCASNEMGRKLKGEIKNKKLEIDVLKDEVKNLHERIEKLEGTIESYEKEREKMKIQLTRVGLNNEKSIKEYKKMIEDSEKSKAKEIQKREKIITELKKENGNTKRELHRESKKLAEVMEEVIKEKTIREQTVEAHKTQNQMLKDLKTFFNLTLGDTTDQEYINTIFCENRIAIFAKLALLVQNIPQLDFK</sequence>
<dbReference type="AlphaFoldDB" id="A0A0K0FGU1"/>
<reference evidence="3" key="2">
    <citation type="submission" date="2015-08" db="UniProtKB">
        <authorList>
            <consortium name="WormBaseParasite"/>
        </authorList>
    </citation>
    <scope>IDENTIFICATION</scope>
</reference>
<feature type="coiled-coil region" evidence="1">
    <location>
        <begin position="116"/>
        <end position="150"/>
    </location>
</feature>
<feature type="coiled-coil region" evidence="1">
    <location>
        <begin position="196"/>
        <end position="312"/>
    </location>
</feature>
<keyword evidence="1" id="KW-0175">Coiled coil</keyword>
<organism evidence="2 3">
    <name type="scientific">Strongyloides venezuelensis</name>
    <name type="common">Threadworm</name>
    <dbReference type="NCBI Taxonomy" id="75913"/>
    <lineage>
        <taxon>Eukaryota</taxon>
        <taxon>Metazoa</taxon>
        <taxon>Ecdysozoa</taxon>
        <taxon>Nematoda</taxon>
        <taxon>Chromadorea</taxon>
        <taxon>Rhabditida</taxon>
        <taxon>Tylenchina</taxon>
        <taxon>Panagrolaimomorpha</taxon>
        <taxon>Strongyloidoidea</taxon>
        <taxon>Strongyloididae</taxon>
        <taxon>Strongyloides</taxon>
    </lineage>
</organism>
<evidence type="ECO:0000313" key="2">
    <source>
        <dbReference type="Proteomes" id="UP000035680"/>
    </source>
</evidence>
<reference evidence="2" key="1">
    <citation type="submission" date="2014-07" db="EMBL/GenBank/DDBJ databases">
        <authorList>
            <person name="Martin A.A"/>
            <person name="De Silva N."/>
        </authorList>
    </citation>
    <scope>NUCLEOTIDE SEQUENCE</scope>
</reference>
<accession>A0A0K0FGU1</accession>
<feature type="coiled-coil region" evidence="1">
    <location>
        <begin position="56"/>
        <end position="83"/>
    </location>
</feature>
<keyword evidence="2" id="KW-1185">Reference proteome</keyword>
<evidence type="ECO:0000313" key="3">
    <source>
        <dbReference type="WBParaSite" id="SVE_0809700.1"/>
    </source>
</evidence>
<proteinExistence type="predicted"/>
<name>A0A0K0FGU1_STRVS</name>